<feature type="domain" description="C2H2-type" evidence="13">
    <location>
        <begin position="324"/>
        <end position="351"/>
    </location>
</feature>
<proteinExistence type="inferred from homology"/>
<dbReference type="GO" id="GO:0005634">
    <property type="term" value="C:nucleus"/>
    <property type="evidence" value="ECO:0007669"/>
    <property type="project" value="UniProtKB-SubCell"/>
</dbReference>
<evidence type="ECO:0000256" key="6">
    <source>
        <dbReference type="ARBA" id="ARBA00022833"/>
    </source>
</evidence>
<evidence type="ECO:0000256" key="4">
    <source>
        <dbReference type="ARBA" id="ARBA00022737"/>
    </source>
</evidence>
<feature type="region of interest" description="Disordered" evidence="12">
    <location>
        <begin position="159"/>
        <end position="226"/>
    </location>
</feature>
<keyword evidence="14" id="KW-1185">Reference proteome</keyword>
<feature type="domain" description="C2H2-type" evidence="13">
    <location>
        <begin position="268"/>
        <end position="296"/>
    </location>
</feature>
<dbReference type="GO" id="GO:0001228">
    <property type="term" value="F:DNA-binding transcription activator activity, RNA polymerase II-specific"/>
    <property type="evidence" value="ECO:0007669"/>
    <property type="project" value="TreeGrafter"/>
</dbReference>
<dbReference type="PROSITE" id="PS50157">
    <property type="entry name" value="ZINC_FINGER_C2H2_2"/>
    <property type="match status" value="8"/>
</dbReference>
<evidence type="ECO:0000256" key="11">
    <source>
        <dbReference type="PROSITE-ProRule" id="PRU00042"/>
    </source>
</evidence>
<feature type="domain" description="C2H2-type" evidence="13">
    <location>
        <begin position="380"/>
        <end position="418"/>
    </location>
</feature>
<dbReference type="OrthoDB" id="6077919at2759"/>
<dbReference type="RefSeq" id="XP_014043813.1">
    <property type="nucleotide sequence ID" value="XM_014188338.2"/>
</dbReference>
<feature type="domain" description="C2H2-type" evidence="13">
    <location>
        <begin position="297"/>
        <end position="324"/>
    </location>
</feature>
<keyword evidence="5 11" id="KW-0863">Zinc-finger</keyword>
<feature type="domain" description="C2H2-type" evidence="13">
    <location>
        <begin position="447"/>
        <end position="474"/>
    </location>
</feature>
<name>A0A1S3QUL9_SALSA</name>
<dbReference type="Pfam" id="PF00096">
    <property type="entry name" value="zf-C2H2"/>
    <property type="match status" value="6"/>
</dbReference>
<dbReference type="GO" id="GO:0008270">
    <property type="term" value="F:zinc ion binding"/>
    <property type="evidence" value="ECO:0007669"/>
    <property type="project" value="UniProtKB-KW"/>
</dbReference>
<evidence type="ECO:0000256" key="10">
    <source>
        <dbReference type="ARBA" id="ARBA00023242"/>
    </source>
</evidence>
<keyword evidence="3" id="KW-0479">Metal-binding</keyword>
<dbReference type="GeneID" id="106597103"/>
<feature type="region of interest" description="Disordered" evidence="12">
    <location>
        <begin position="84"/>
        <end position="104"/>
    </location>
</feature>
<keyword evidence="4" id="KW-0677">Repeat</keyword>
<evidence type="ECO:0000256" key="8">
    <source>
        <dbReference type="ARBA" id="ARBA00023125"/>
    </source>
</evidence>
<evidence type="ECO:0000256" key="12">
    <source>
        <dbReference type="SAM" id="MobiDB-lite"/>
    </source>
</evidence>
<dbReference type="GO" id="GO:0000978">
    <property type="term" value="F:RNA polymerase II cis-regulatory region sequence-specific DNA binding"/>
    <property type="evidence" value="ECO:0007669"/>
    <property type="project" value="TreeGrafter"/>
</dbReference>
<comment type="similarity">
    <text evidence="2">Belongs to the krueppel C2H2-type zinc-finger protein family.</text>
</comment>
<dbReference type="PROSITE" id="PS00028">
    <property type="entry name" value="ZINC_FINGER_C2H2_1"/>
    <property type="match status" value="8"/>
</dbReference>
<evidence type="ECO:0000256" key="5">
    <source>
        <dbReference type="ARBA" id="ARBA00022771"/>
    </source>
</evidence>
<dbReference type="PANTHER" id="PTHR24393:SF15">
    <property type="entry name" value="IP01243P-RELATED"/>
    <property type="match status" value="1"/>
</dbReference>
<dbReference type="FunFam" id="3.30.160.60:FF:001498">
    <property type="entry name" value="Zinc finger protein 404"/>
    <property type="match status" value="1"/>
</dbReference>
<evidence type="ECO:0000313" key="15">
    <source>
        <dbReference type="RefSeq" id="XP_014043813.1"/>
    </source>
</evidence>
<evidence type="ECO:0000313" key="14">
    <source>
        <dbReference type="Proteomes" id="UP001652741"/>
    </source>
</evidence>
<dbReference type="InterPro" id="IPR013087">
    <property type="entry name" value="Znf_C2H2_type"/>
</dbReference>
<keyword evidence="9" id="KW-0804">Transcription</keyword>
<dbReference type="FunFam" id="3.30.160.60:FF:001480">
    <property type="entry name" value="Si:cabz01071911.3"/>
    <property type="match status" value="2"/>
</dbReference>
<sequence length="512" mass="59031">MHKFERNITYLSTLISIKMSKLQLFNAYLTERLTAAAAEISTAVERTITDYQEENERLRRLLDLLTKPKFHRADPQQLTLLVSEEEEHCEQEWSPSLEQEDPEPLHIKEEQEEFRTSQEEEQLQGLEADTKDSTFTPACMKSDCNDQGPPQLSHHYQTQTVENKEKHSIPTNTIEEIKTEPNGQDYGVPEPTGDSHPLSAVNPGCSAAQSEANDNGMESEEQLPGSTLLESTRTWVKQGQSSHTSTDDKTATQLPQFKSLNQRHSVPFSCKVCGETFVFMGHFVHHVRETHTKNQDYMCGVCGEDFESTECMIDHLQTHTTEIYYCDVCSKRFTFESHLKQHMLVHTGEKRYQCKECGKCFIHSGQLNTHMKIHTREKLYQCKECEKCFPSKHNLDRHMVIHIYSNLKMHKTHTGEKRYQCKECGKCFLHKGHLNTHIRIHTGEKPYQCNECEKCFGRKENLTAHMRVHTGEKPYKCPVCGKCYSTAQVLKLHQLQSHYLGFHPIGDGFSCE</sequence>
<reference evidence="15" key="1">
    <citation type="submission" date="2025-08" db="UniProtKB">
        <authorList>
            <consortium name="RefSeq"/>
        </authorList>
    </citation>
    <scope>IDENTIFICATION</scope>
</reference>
<evidence type="ECO:0000256" key="3">
    <source>
        <dbReference type="ARBA" id="ARBA00022723"/>
    </source>
</evidence>
<keyword evidence="8" id="KW-0238">DNA-binding</keyword>
<dbReference type="KEGG" id="sasa:106597103"/>
<dbReference type="InterPro" id="IPR036236">
    <property type="entry name" value="Znf_C2H2_sf"/>
</dbReference>
<protein>
    <submittedName>
        <fullName evidence="15">Zinc finger protein 2</fullName>
    </submittedName>
</protein>
<dbReference type="Gene3D" id="3.30.160.60">
    <property type="entry name" value="Classic Zinc Finger"/>
    <property type="match status" value="7"/>
</dbReference>
<keyword evidence="6" id="KW-0862">Zinc</keyword>
<dbReference type="PaxDb" id="8030-ENSSSAP00000048417"/>
<gene>
    <name evidence="15" type="primary">LOC106597103</name>
</gene>
<dbReference type="SUPFAM" id="SSF57667">
    <property type="entry name" value="beta-beta-alpha zinc fingers"/>
    <property type="match status" value="5"/>
</dbReference>
<keyword evidence="7" id="KW-0805">Transcription regulation</keyword>
<accession>A0A1S3QUL9</accession>
<dbReference type="GO" id="GO:0005694">
    <property type="term" value="C:chromosome"/>
    <property type="evidence" value="ECO:0007669"/>
    <property type="project" value="UniProtKB-ARBA"/>
</dbReference>
<feature type="domain" description="C2H2-type" evidence="13">
    <location>
        <begin position="419"/>
        <end position="446"/>
    </location>
</feature>
<evidence type="ECO:0000259" key="13">
    <source>
        <dbReference type="PROSITE" id="PS50157"/>
    </source>
</evidence>
<dbReference type="FunFam" id="3.30.160.60:FF:000557">
    <property type="entry name" value="zinc finger and SCAN domain-containing protein 29"/>
    <property type="match status" value="1"/>
</dbReference>
<organism evidence="14 15">
    <name type="scientific">Salmo salar</name>
    <name type="common">Atlantic salmon</name>
    <dbReference type="NCBI Taxonomy" id="8030"/>
    <lineage>
        <taxon>Eukaryota</taxon>
        <taxon>Metazoa</taxon>
        <taxon>Chordata</taxon>
        <taxon>Craniata</taxon>
        <taxon>Vertebrata</taxon>
        <taxon>Euteleostomi</taxon>
        <taxon>Actinopterygii</taxon>
        <taxon>Neopterygii</taxon>
        <taxon>Teleostei</taxon>
        <taxon>Protacanthopterygii</taxon>
        <taxon>Salmoniformes</taxon>
        <taxon>Salmonidae</taxon>
        <taxon>Salmoninae</taxon>
        <taxon>Salmo</taxon>
    </lineage>
</organism>
<evidence type="ECO:0000256" key="1">
    <source>
        <dbReference type="ARBA" id="ARBA00004123"/>
    </source>
</evidence>
<dbReference type="SMART" id="SM00355">
    <property type="entry name" value="ZnF_C2H2"/>
    <property type="match status" value="8"/>
</dbReference>
<dbReference type="FunFam" id="3.30.160.60:FF:001732">
    <property type="entry name" value="Zgc:162936"/>
    <property type="match status" value="1"/>
</dbReference>
<feature type="domain" description="C2H2-type" evidence="13">
    <location>
        <begin position="475"/>
        <end position="498"/>
    </location>
</feature>
<evidence type="ECO:0000256" key="9">
    <source>
        <dbReference type="ARBA" id="ARBA00023163"/>
    </source>
</evidence>
<dbReference type="AlphaFoldDB" id="A0A1S3QUL9"/>
<feature type="domain" description="C2H2-type" evidence="13">
    <location>
        <begin position="352"/>
        <end position="379"/>
    </location>
</feature>
<evidence type="ECO:0000256" key="2">
    <source>
        <dbReference type="ARBA" id="ARBA00006991"/>
    </source>
</evidence>
<dbReference type="PANTHER" id="PTHR24393">
    <property type="entry name" value="ZINC FINGER PROTEIN"/>
    <property type="match status" value="1"/>
</dbReference>
<dbReference type="Proteomes" id="UP001652741">
    <property type="component" value="Chromosome ssa03"/>
</dbReference>
<dbReference type="FunFam" id="3.30.160.60:FF:001158">
    <property type="entry name" value="zinc finger protein 22"/>
    <property type="match status" value="1"/>
</dbReference>
<evidence type="ECO:0000256" key="7">
    <source>
        <dbReference type="ARBA" id="ARBA00023015"/>
    </source>
</evidence>
<dbReference type="OMA" id="ESTECMI"/>
<comment type="subcellular location">
    <subcellularLocation>
        <location evidence="1">Nucleus</location>
    </subcellularLocation>
</comment>
<keyword evidence="10" id="KW-0539">Nucleus</keyword>